<evidence type="ECO:0000256" key="16">
    <source>
        <dbReference type="SAM" id="Phobius"/>
    </source>
</evidence>
<evidence type="ECO:0000256" key="13">
    <source>
        <dbReference type="ARBA" id="ARBA00023264"/>
    </source>
</evidence>
<gene>
    <name evidence="17" type="ORF">METZ01_LOCUS5728</name>
</gene>
<dbReference type="EMBL" id="UINC01000299">
    <property type="protein sequence ID" value="SUZ52874.1"/>
    <property type="molecule type" value="Genomic_DNA"/>
</dbReference>
<dbReference type="Gene3D" id="1.20.120.1760">
    <property type="match status" value="1"/>
</dbReference>
<keyword evidence="6" id="KW-0444">Lipid biosynthesis</keyword>
<evidence type="ECO:0000256" key="4">
    <source>
        <dbReference type="ARBA" id="ARBA00013174"/>
    </source>
</evidence>
<evidence type="ECO:0000256" key="7">
    <source>
        <dbReference type="ARBA" id="ARBA00022679"/>
    </source>
</evidence>
<evidence type="ECO:0000313" key="17">
    <source>
        <dbReference type="EMBL" id="SUZ52874.1"/>
    </source>
</evidence>
<evidence type="ECO:0000256" key="12">
    <source>
        <dbReference type="ARBA" id="ARBA00023209"/>
    </source>
</evidence>
<keyword evidence="13" id="KW-1208">Phospholipid metabolism</keyword>
<comment type="subcellular location">
    <subcellularLocation>
        <location evidence="2">Endomembrane system</location>
        <topology evidence="2">Multi-pass membrane protein</topology>
    </subcellularLocation>
</comment>
<feature type="transmembrane region" description="Helical" evidence="16">
    <location>
        <begin position="75"/>
        <end position="94"/>
    </location>
</feature>
<dbReference type="PANTHER" id="PTHR14269">
    <property type="entry name" value="CDP-DIACYLGLYCEROL--GLYCEROL-3-PHOSPHATE 3-PHOSPHATIDYLTRANSFERASE-RELATED"/>
    <property type="match status" value="1"/>
</dbReference>
<dbReference type="InterPro" id="IPR050324">
    <property type="entry name" value="CDP-alcohol_PTase-I"/>
</dbReference>
<feature type="transmembrane region" description="Helical" evidence="16">
    <location>
        <begin position="12"/>
        <end position="32"/>
    </location>
</feature>
<dbReference type="GO" id="GO:0016020">
    <property type="term" value="C:membrane"/>
    <property type="evidence" value="ECO:0007669"/>
    <property type="project" value="InterPro"/>
</dbReference>
<comment type="similarity">
    <text evidence="3">Belongs to the CDP-alcohol phosphatidyltransferase class-I family.</text>
</comment>
<evidence type="ECO:0000256" key="8">
    <source>
        <dbReference type="ARBA" id="ARBA00022692"/>
    </source>
</evidence>
<dbReference type="InterPro" id="IPR000462">
    <property type="entry name" value="CDP-OH_P_trans"/>
</dbReference>
<evidence type="ECO:0000256" key="6">
    <source>
        <dbReference type="ARBA" id="ARBA00022516"/>
    </source>
</evidence>
<feature type="transmembrane region" description="Helical" evidence="16">
    <location>
        <begin position="38"/>
        <end position="54"/>
    </location>
</feature>
<dbReference type="NCBIfam" id="TIGR00473">
    <property type="entry name" value="pssA"/>
    <property type="match status" value="1"/>
</dbReference>
<feature type="transmembrane region" description="Helical" evidence="16">
    <location>
        <begin position="198"/>
        <end position="216"/>
    </location>
</feature>
<proteinExistence type="inferred from homology"/>
<dbReference type="GO" id="GO:0012505">
    <property type="term" value="C:endomembrane system"/>
    <property type="evidence" value="ECO:0007669"/>
    <property type="project" value="UniProtKB-SubCell"/>
</dbReference>
<keyword evidence="7" id="KW-0808">Transferase</keyword>
<dbReference type="PANTHER" id="PTHR14269:SF61">
    <property type="entry name" value="CDP-DIACYLGLYCEROL--SERINE O-PHOSPHATIDYLTRANSFERASE"/>
    <property type="match status" value="1"/>
</dbReference>
<keyword evidence="12" id="KW-0594">Phospholipid biosynthesis</keyword>
<organism evidence="17">
    <name type="scientific">marine metagenome</name>
    <dbReference type="NCBI Taxonomy" id="408172"/>
    <lineage>
        <taxon>unclassified sequences</taxon>
        <taxon>metagenomes</taxon>
        <taxon>ecological metagenomes</taxon>
    </lineage>
</organism>
<dbReference type="InterPro" id="IPR043130">
    <property type="entry name" value="CDP-OH_PTrfase_TM_dom"/>
</dbReference>
<evidence type="ECO:0000256" key="9">
    <source>
        <dbReference type="ARBA" id="ARBA00022989"/>
    </source>
</evidence>
<evidence type="ECO:0000256" key="10">
    <source>
        <dbReference type="ARBA" id="ARBA00023098"/>
    </source>
</evidence>
<evidence type="ECO:0000256" key="1">
    <source>
        <dbReference type="ARBA" id="ARBA00000287"/>
    </source>
</evidence>
<feature type="transmembrane region" description="Helical" evidence="16">
    <location>
        <begin position="129"/>
        <end position="147"/>
    </location>
</feature>
<dbReference type="Pfam" id="PF01066">
    <property type="entry name" value="CDP-OH_P_transf"/>
    <property type="match status" value="1"/>
</dbReference>
<keyword evidence="11 16" id="KW-0472">Membrane</keyword>
<evidence type="ECO:0000256" key="11">
    <source>
        <dbReference type="ARBA" id="ARBA00023136"/>
    </source>
</evidence>
<keyword evidence="8 16" id="KW-0812">Transmembrane</keyword>
<evidence type="ECO:0000256" key="2">
    <source>
        <dbReference type="ARBA" id="ARBA00004127"/>
    </source>
</evidence>
<evidence type="ECO:0000256" key="3">
    <source>
        <dbReference type="ARBA" id="ARBA00010441"/>
    </source>
</evidence>
<dbReference type="InterPro" id="IPR048254">
    <property type="entry name" value="CDP_ALCOHOL_P_TRANSF_CS"/>
</dbReference>
<dbReference type="GO" id="GO:0003882">
    <property type="term" value="F:CDP-diacylglycerol-serine O-phosphatidyltransferase activity"/>
    <property type="evidence" value="ECO:0007669"/>
    <property type="project" value="UniProtKB-EC"/>
</dbReference>
<evidence type="ECO:0000256" key="5">
    <source>
        <dbReference type="ARBA" id="ARBA00017171"/>
    </source>
</evidence>
<feature type="transmembrane region" description="Helical" evidence="16">
    <location>
        <begin position="222"/>
        <end position="240"/>
    </location>
</feature>
<dbReference type="AlphaFoldDB" id="A0A381NFJ6"/>
<dbReference type="PROSITE" id="PS00379">
    <property type="entry name" value="CDP_ALCOHOL_P_TRANSF"/>
    <property type="match status" value="1"/>
</dbReference>
<accession>A0A381NFJ6</accession>
<keyword evidence="10" id="KW-0443">Lipid metabolism</keyword>
<evidence type="ECO:0000256" key="14">
    <source>
        <dbReference type="ARBA" id="ARBA00032361"/>
    </source>
</evidence>
<keyword evidence="9 16" id="KW-1133">Transmembrane helix</keyword>
<sequence length="289" mass="32713">MRPVRRLQKGIIILPSAFTMLNLFFGFYAIVATTRGDFEWAAWFIVWAAVTDLLDGRIARFTRTGSKFGEELDSLVDAISFGVAPAFIMYILYFSDDWNWVLPLVYVMAVVVRLARFNMEQEGEAKRHFHGLPSPTPGIILATFYPFSQTAFFETYLADMLPWPRVMGILLIMLGALMLSNIPYAIVPKLNFRTGKGILFSLWVFANVLVAVRFPAHYFFPMFLGYTAWGLVGSVIHGLLERLPERDPLAHSFDDGGEEVRPVDYGDLTPEGYRHPVTPNHPDDMESGT</sequence>
<comment type="catalytic activity">
    <reaction evidence="1">
        <text>a CDP-1,2-diacyl-sn-glycerol + L-serine = a 1,2-diacyl-sn-glycero-3-phospho-L-serine + CMP + H(+)</text>
        <dbReference type="Rhea" id="RHEA:16913"/>
        <dbReference type="ChEBI" id="CHEBI:15378"/>
        <dbReference type="ChEBI" id="CHEBI:33384"/>
        <dbReference type="ChEBI" id="CHEBI:57262"/>
        <dbReference type="ChEBI" id="CHEBI:58332"/>
        <dbReference type="ChEBI" id="CHEBI:60377"/>
        <dbReference type="EC" id="2.7.8.8"/>
    </reaction>
</comment>
<feature type="region of interest" description="Disordered" evidence="15">
    <location>
        <begin position="267"/>
        <end position="289"/>
    </location>
</feature>
<protein>
    <recommendedName>
        <fullName evidence="5">CDP-diacylglycerol--serine O-phosphatidyltransferase</fullName>
        <ecNumber evidence="4">2.7.8.8</ecNumber>
    </recommendedName>
    <alternativeName>
        <fullName evidence="14">Phosphatidylserine synthase</fullName>
    </alternativeName>
</protein>
<evidence type="ECO:0000256" key="15">
    <source>
        <dbReference type="SAM" id="MobiDB-lite"/>
    </source>
</evidence>
<dbReference type="InterPro" id="IPR004533">
    <property type="entry name" value="CDP-diaglyc--ser_O-PTrfase"/>
</dbReference>
<reference evidence="17" key="1">
    <citation type="submission" date="2018-05" db="EMBL/GenBank/DDBJ databases">
        <authorList>
            <person name="Lanie J.A."/>
            <person name="Ng W.-L."/>
            <person name="Kazmierczak K.M."/>
            <person name="Andrzejewski T.M."/>
            <person name="Davidsen T.M."/>
            <person name="Wayne K.J."/>
            <person name="Tettelin H."/>
            <person name="Glass J.I."/>
            <person name="Rusch D."/>
            <person name="Podicherti R."/>
            <person name="Tsui H.-C.T."/>
            <person name="Winkler M.E."/>
        </authorList>
    </citation>
    <scope>NUCLEOTIDE SEQUENCE</scope>
</reference>
<dbReference type="EC" id="2.7.8.8" evidence="4"/>
<feature type="transmembrane region" description="Helical" evidence="16">
    <location>
        <begin position="100"/>
        <end position="117"/>
    </location>
</feature>
<feature type="transmembrane region" description="Helical" evidence="16">
    <location>
        <begin position="167"/>
        <end position="186"/>
    </location>
</feature>
<name>A0A381NFJ6_9ZZZZ</name>
<dbReference type="GO" id="GO:0008654">
    <property type="term" value="P:phospholipid biosynthetic process"/>
    <property type="evidence" value="ECO:0007669"/>
    <property type="project" value="UniProtKB-KW"/>
</dbReference>